<keyword evidence="1" id="KW-0175">Coiled coil</keyword>
<feature type="transmembrane region" description="Helical" evidence="2">
    <location>
        <begin position="374"/>
        <end position="398"/>
    </location>
</feature>
<protein>
    <recommendedName>
        <fullName evidence="5">MalT-like TPR region domain-containing protein</fullName>
    </recommendedName>
</protein>
<dbReference type="EMBL" id="WMJX01000022">
    <property type="protein sequence ID" value="MTG98569.1"/>
    <property type="molecule type" value="Genomic_DNA"/>
</dbReference>
<name>A0A6I3LGE8_9FLAO</name>
<gene>
    <name evidence="3" type="ORF">GJV76_10600</name>
</gene>
<evidence type="ECO:0000256" key="1">
    <source>
        <dbReference type="SAM" id="Coils"/>
    </source>
</evidence>
<reference evidence="3 4" key="1">
    <citation type="submission" date="2019-11" db="EMBL/GenBank/DDBJ databases">
        <title>Genome of Strain BIT-d1.</title>
        <authorList>
            <person name="Yang Y."/>
        </authorList>
    </citation>
    <scope>NUCLEOTIDE SEQUENCE [LARGE SCALE GENOMIC DNA]</scope>
    <source>
        <strain evidence="3 4">BIT-d1</strain>
    </source>
</reference>
<proteinExistence type="predicted"/>
<keyword evidence="4" id="KW-1185">Reference proteome</keyword>
<organism evidence="3 4">
    <name type="scientific">Myroides albus</name>
    <dbReference type="NCBI Taxonomy" id="2562892"/>
    <lineage>
        <taxon>Bacteria</taxon>
        <taxon>Pseudomonadati</taxon>
        <taxon>Bacteroidota</taxon>
        <taxon>Flavobacteriia</taxon>
        <taxon>Flavobacteriales</taxon>
        <taxon>Flavobacteriaceae</taxon>
        <taxon>Myroides</taxon>
    </lineage>
</organism>
<dbReference type="OrthoDB" id="1413523at2"/>
<dbReference type="AlphaFoldDB" id="A0A6I3LGE8"/>
<dbReference type="InterPro" id="IPR011990">
    <property type="entry name" value="TPR-like_helical_dom_sf"/>
</dbReference>
<keyword evidence="2" id="KW-0472">Membrane</keyword>
<dbReference type="Gene3D" id="1.25.40.10">
    <property type="entry name" value="Tetratricopeptide repeat domain"/>
    <property type="match status" value="1"/>
</dbReference>
<evidence type="ECO:0008006" key="5">
    <source>
        <dbReference type="Google" id="ProtNLM"/>
    </source>
</evidence>
<keyword evidence="2" id="KW-0812">Transmembrane</keyword>
<dbReference type="SUPFAM" id="SSF48452">
    <property type="entry name" value="TPR-like"/>
    <property type="match status" value="1"/>
</dbReference>
<feature type="coiled-coil region" evidence="1">
    <location>
        <begin position="434"/>
        <end position="468"/>
    </location>
</feature>
<sequence length="561" mass="65389">MLVKHFYLVFSSFLFLFSCDRAIKQDVRIYEQLIDKYTLDAVDLEHEQQDFTAIELENVKVLKQAIALVKASKKGELTEGVFLKQVNLLYDALQNPVISLSVKAWIYSYIGFYFYAENEYVQAAPYFIELSLLIENQLEELSLGKEDILLNTAFFFQTLEEYRLAQEYFSLILNLPLLEDTTAAKVYFNLGELAYRQVNFVKAKEYYLKSQGFALDTKDTLRYAKTLGGLGQIDMKEGRVKMGRELLEKDFVLSRQVGDVKNMMYSRLLLAQGLFENNQIDSAFTALEEAYAYAFKIGGEVGYEFEILSFLKQIAQLKKEDSLELYYSREVDKIAPIAKEKEGELAIQLVNGKLNYHKILWDLELKKAKVESLWYQRIVLFLVVSFLCLLLLGVYLFFKRRNKMQAFAYQTKLMHFELARIKSEDRLHKAENTLSAHQQFLSEKTTQIAQLEEELQALKKSSSTYLKHNTPAIQELLQSHLMTEENWDLFKLAFYKEQKQYVDYLQKHFADLTESNLRIVLLQKIGLSKEQIANLLGITSEAVRKANQRLKKKYGEKYHLL</sequence>
<keyword evidence="2" id="KW-1133">Transmembrane helix</keyword>
<dbReference type="RefSeq" id="WP_155092592.1">
    <property type="nucleotide sequence ID" value="NZ_WMJX01000022.1"/>
</dbReference>
<dbReference type="PROSITE" id="PS51257">
    <property type="entry name" value="PROKAR_LIPOPROTEIN"/>
    <property type="match status" value="1"/>
</dbReference>
<dbReference type="Proteomes" id="UP000438760">
    <property type="component" value="Unassembled WGS sequence"/>
</dbReference>
<evidence type="ECO:0000313" key="3">
    <source>
        <dbReference type="EMBL" id="MTG98569.1"/>
    </source>
</evidence>
<evidence type="ECO:0000256" key="2">
    <source>
        <dbReference type="SAM" id="Phobius"/>
    </source>
</evidence>
<accession>A0A6I3LGE8</accession>
<comment type="caution">
    <text evidence="3">The sequence shown here is derived from an EMBL/GenBank/DDBJ whole genome shotgun (WGS) entry which is preliminary data.</text>
</comment>
<evidence type="ECO:0000313" key="4">
    <source>
        <dbReference type="Proteomes" id="UP000438760"/>
    </source>
</evidence>